<evidence type="ECO:0000313" key="2">
    <source>
        <dbReference type="EMBL" id="KIJ23908.1"/>
    </source>
</evidence>
<feature type="region of interest" description="Disordered" evidence="1">
    <location>
        <begin position="103"/>
        <end position="149"/>
    </location>
</feature>
<evidence type="ECO:0000256" key="1">
    <source>
        <dbReference type="SAM" id="MobiDB-lite"/>
    </source>
</evidence>
<dbReference type="Proteomes" id="UP000054279">
    <property type="component" value="Unassembled WGS sequence"/>
</dbReference>
<sequence length="196" mass="21692">MSEVLPSHILAWKKSSEVVRMEQIPVGDPRCTVQGFEADPLFRGPVPRIDYNDPYEQDEDCLKKVTRYWAARDLERDQRTSRYDELLAAEIQASILRCEAEQAAKEGIAGPSGKGKEVPKTPRRTPRKAANVPPSDSEEEKEDSDEAPPSCVECLRKKITCVPQPDGVGSFGRQQENGGIRPGIGWDGKAEGVFPA</sequence>
<proteinExistence type="predicted"/>
<keyword evidence="3" id="KW-1185">Reference proteome</keyword>
<evidence type="ECO:0000313" key="3">
    <source>
        <dbReference type="Proteomes" id="UP000054279"/>
    </source>
</evidence>
<name>A0A0C9T510_SPHS4</name>
<feature type="compositionally biased region" description="Acidic residues" evidence="1">
    <location>
        <begin position="136"/>
        <end position="146"/>
    </location>
</feature>
<accession>A0A0C9T510</accession>
<protein>
    <submittedName>
        <fullName evidence="2">Uncharacterized protein</fullName>
    </submittedName>
</protein>
<dbReference type="AlphaFoldDB" id="A0A0C9T510"/>
<dbReference type="EMBL" id="KN837565">
    <property type="protein sequence ID" value="KIJ23908.1"/>
    <property type="molecule type" value="Genomic_DNA"/>
</dbReference>
<feature type="region of interest" description="Disordered" evidence="1">
    <location>
        <begin position="166"/>
        <end position="196"/>
    </location>
</feature>
<gene>
    <name evidence="2" type="ORF">M422DRAFT_275422</name>
</gene>
<dbReference type="HOGENOM" id="CLU_103050_0_0_1"/>
<organism evidence="2 3">
    <name type="scientific">Sphaerobolus stellatus (strain SS14)</name>
    <dbReference type="NCBI Taxonomy" id="990650"/>
    <lineage>
        <taxon>Eukaryota</taxon>
        <taxon>Fungi</taxon>
        <taxon>Dikarya</taxon>
        <taxon>Basidiomycota</taxon>
        <taxon>Agaricomycotina</taxon>
        <taxon>Agaricomycetes</taxon>
        <taxon>Phallomycetidae</taxon>
        <taxon>Geastrales</taxon>
        <taxon>Sphaerobolaceae</taxon>
        <taxon>Sphaerobolus</taxon>
    </lineage>
</organism>
<reference evidence="2 3" key="1">
    <citation type="submission" date="2014-06" db="EMBL/GenBank/DDBJ databases">
        <title>Evolutionary Origins and Diversification of the Mycorrhizal Mutualists.</title>
        <authorList>
            <consortium name="DOE Joint Genome Institute"/>
            <consortium name="Mycorrhizal Genomics Consortium"/>
            <person name="Kohler A."/>
            <person name="Kuo A."/>
            <person name="Nagy L.G."/>
            <person name="Floudas D."/>
            <person name="Copeland A."/>
            <person name="Barry K.W."/>
            <person name="Cichocki N."/>
            <person name="Veneault-Fourrey C."/>
            <person name="LaButti K."/>
            <person name="Lindquist E.A."/>
            <person name="Lipzen A."/>
            <person name="Lundell T."/>
            <person name="Morin E."/>
            <person name="Murat C."/>
            <person name="Riley R."/>
            <person name="Ohm R."/>
            <person name="Sun H."/>
            <person name="Tunlid A."/>
            <person name="Henrissat B."/>
            <person name="Grigoriev I.V."/>
            <person name="Hibbett D.S."/>
            <person name="Martin F."/>
        </authorList>
    </citation>
    <scope>NUCLEOTIDE SEQUENCE [LARGE SCALE GENOMIC DNA]</scope>
    <source>
        <strain evidence="2 3">SS14</strain>
    </source>
</reference>